<keyword evidence="2" id="KW-1185">Reference proteome</keyword>
<reference evidence="1 2" key="1">
    <citation type="submission" date="2020-07" db="EMBL/GenBank/DDBJ databases">
        <title>MOT database genomes.</title>
        <authorList>
            <person name="Joseph S."/>
            <person name="Aduse-Opoku J."/>
            <person name="Hashim A."/>
            <person name="Wade W."/>
            <person name="Curtis M."/>
        </authorList>
    </citation>
    <scope>NUCLEOTIDE SEQUENCE [LARGE SCALE GENOMIC DNA]</scope>
    <source>
        <strain evidence="1 2">DSM 100099</strain>
    </source>
</reference>
<evidence type="ECO:0000313" key="1">
    <source>
        <dbReference type="EMBL" id="NYS95071.1"/>
    </source>
</evidence>
<dbReference type="Proteomes" id="UP000561011">
    <property type="component" value="Unassembled WGS sequence"/>
</dbReference>
<protein>
    <submittedName>
        <fullName evidence="1">Uncharacterized protein</fullName>
    </submittedName>
</protein>
<gene>
    <name evidence="1" type="ORF">HZZ10_16255</name>
</gene>
<proteinExistence type="predicted"/>
<organism evidence="1 2">
    <name type="scientific">Sanguibacter inulinus</name>
    <dbReference type="NCBI Taxonomy" id="60922"/>
    <lineage>
        <taxon>Bacteria</taxon>
        <taxon>Bacillati</taxon>
        <taxon>Actinomycetota</taxon>
        <taxon>Actinomycetes</taxon>
        <taxon>Micrococcales</taxon>
        <taxon>Sanguibacteraceae</taxon>
        <taxon>Sanguibacter</taxon>
    </lineage>
</organism>
<dbReference type="EMBL" id="JACBYE010000054">
    <property type="protein sequence ID" value="NYS95071.1"/>
    <property type="molecule type" value="Genomic_DNA"/>
</dbReference>
<evidence type="ECO:0000313" key="2">
    <source>
        <dbReference type="Proteomes" id="UP000561011"/>
    </source>
</evidence>
<comment type="caution">
    <text evidence="1">The sequence shown here is derived from an EMBL/GenBank/DDBJ whole genome shotgun (WGS) entry which is preliminary data.</text>
</comment>
<accession>A0A853EX86</accession>
<dbReference type="RefSeq" id="WP_179914302.1">
    <property type="nucleotide sequence ID" value="NZ_JACBYE010000054.1"/>
</dbReference>
<dbReference type="AlphaFoldDB" id="A0A853EX86"/>
<name>A0A853EX86_9MICO</name>
<sequence length="99" mass="10552">MGDGAGSIYRSGFAYVKTDAKLKDPVSNGRGVFQETYAYNSKSQASGQTGRRTGSTWASMQQTSLYSYQGFAGATARSKVCEDASLRPDVCSSDRLSGI</sequence>